<dbReference type="HOGENOM" id="CLU_3230094_0_0_0"/>
<dbReference type="STRING" id="1499967.U27_03892"/>
<evidence type="ECO:0000313" key="1">
    <source>
        <dbReference type="EMBL" id="GAK56928.1"/>
    </source>
</evidence>
<gene>
    <name evidence="1" type="ORF">U27_03892</name>
</gene>
<dbReference type="Proteomes" id="UP000030661">
    <property type="component" value="Unassembled WGS sequence"/>
</dbReference>
<sequence>MNFYTTIFRQSGEYWVGLCLENGIIGICVNRFHPYIDEFAVPA</sequence>
<proteinExistence type="predicted"/>
<accession>A0A081BX73</accession>
<dbReference type="EMBL" id="DF820465">
    <property type="protein sequence ID" value="GAK56928.1"/>
    <property type="molecule type" value="Genomic_DNA"/>
</dbReference>
<organism evidence="1">
    <name type="scientific">Vecturithrix granuli</name>
    <dbReference type="NCBI Taxonomy" id="1499967"/>
    <lineage>
        <taxon>Bacteria</taxon>
        <taxon>Candidatus Moduliflexota</taxon>
        <taxon>Candidatus Vecturitrichia</taxon>
        <taxon>Candidatus Vecturitrichales</taxon>
        <taxon>Candidatus Vecturitrichaceae</taxon>
        <taxon>Candidatus Vecturithrix</taxon>
    </lineage>
</organism>
<name>A0A081BX73_VECG1</name>
<protein>
    <submittedName>
        <fullName evidence="1">Uncharacterized protein</fullName>
    </submittedName>
</protein>
<evidence type="ECO:0000313" key="2">
    <source>
        <dbReference type="Proteomes" id="UP000030661"/>
    </source>
</evidence>
<reference evidence="1" key="1">
    <citation type="journal article" date="2015" name="PeerJ">
        <title>First genomic representation of candidate bacterial phylum KSB3 points to enhanced environmental sensing as a trigger of wastewater bulking.</title>
        <authorList>
            <person name="Sekiguchi Y."/>
            <person name="Ohashi A."/>
            <person name="Parks D.H."/>
            <person name="Yamauchi T."/>
            <person name="Tyson G.W."/>
            <person name="Hugenholtz P."/>
        </authorList>
    </citation>
    <scope>NUCLEOTIDE SEQUENCE [LARGE SCALE GENOMIC DNA]</scope>
</reference>
<dbReference type="AlphaFoldDB" id="A0A081BX73"/>
<keyword evidence="2" id="KW-1185">Reference proteome</keyword>